<evidence type="ECO:0000259" key="2">
    <source>
        <dbReference type="Pfam" id="PF14364"/>
    </source>
</evidence>
<keyword evidence="1" id="KW-0812">Transmembrane</keyword>
<dbReference type="OrthoDB" id="778097at2759"/>
<dbReference type="Proteomes" id="UP000036987">
    <property type="component" value="Unassembled WGS sequence"/>
</dbReference>
<feature type="transmembrane region" description="Helical" evidence="1">
    <location>
        <begin position="15"/>
        <end position="36"/>
    </location>
</feature>
<evidence type="ECO:0000313" key="3">
    <source>
        <dbReference type="EMBL" id="KMZ67798.1"/>
    </source>
</evidence>
<protein>
    <recommendedName>
        <fullName evidence="2">DUF4408 domain-containing protein</fullName>
    </recommendedName>
</protein>
<feature type="transmembrane region" description="Helical" evidence="1">
    <location>
        <begin position="42"/>
        <end position="62"/>
    </location>
</feature>
<keyword evidence="1" id="KW-1133">Transmembrane helix</keyword>
<reference evidence="4" key="1">
    <citation type="journal article" date="2016" name="Nature">
        <title>The genome of the seagrass Zostera marina reveals angiosperm adaptation to the sea.</title>
        <authorList>
            <person name="Olsen J.L."/>
            <person name="Rouze P."/>
            <person name="Verhelst B."/>
            <person name="Lin Y.-C."/>
            <person name="Bayer T."/>
            <person name="Collen J."/>
            <person name="Dattolo E."/>
            <person name="De Paoli E."/>
            <person name="Dittami S."/>
            <person name="Maumus F."/>
            <person name="Michel G."/>
            <person name="Kersting A."/>
            <person name="Lauritano C."/>
            <person name="Lohaus R."/>
            <person name="Toepel M."/>
            <person name="Tonon T."/>
            <person name="Vanneste K."/>
            <person name="Amirebrahimi M."/>
            <person name="Brakel J."/>
            <person name="Bostroem C."/>
            <person name="Chovatia M."/>
            <person name="Grimwood J."/>
            <person name="Jenkins J.W."/>
            <person name="Jueterbock A."/>
            <person name="Mraz A."/>
            <person name="Stam W.T."/>
            <person name="Tice H."/>
            <person name="Bornberg-Bauer E."/>
            <person name="Green P.J."/>
            <person name="Pearson G.A."/>
            <person name="Procaccini G."/>
            <person name="Duarte C.M."/>
            <person name="Schmutz J."/>
            <person name="Reusch T.B.H."/>
            <person name="Van de Peer Y."/>
        </authorList>
    </citation>
    <scope>NUCLEOTIDE SEQUENCE [LARGE SCALE GENOMIC DNA]</scope>
    <source>
        <strain evidence="4">cv. Finnish</strain>
    </source>
</reference>
<accession>A0A0K9PFE9</accession>
<evidence type="ECO:0000313" key="4">
    <source>
        <dbReference type="Proteomes" id="UP000036987"/>
    </source>
</evidence>
<organism evidence="3 4">
    <name type="scientific">Zostera marina</name>
    <name type="common">Eelgrass</name>
    <dbReference type="NCBI Taxonomy" id="29655"/>
    <lineage>
        <taxon>Eukaryota</taxon>
        <taxon>Viridiplantae</taxon>
        <taxon>Streptophyta</taxon>
        <taxon>Embryophyta</taxon>
        <taxon>Tracheophyta</taxon>
        <taxon>Spermatophyta</taxon>
        <taxon>Magnoliopsida</taxon>
        <taxon>Liliopsida</taxon>
        <taxon>Zosteraceae</taxon>
        <taxon>Zostera</taxon>
    </lineage>
</organism>
<feature type="domain" description="DUF4408" evidence="2">
    <location>
        <begin position="33"/>
        <end position="64"/>
    </location>
</feature>
<evidence type="ECO:0000256" key="1">
    <source>
        <dbReference type="SAM" id="Phobius"/>
    </source>
</evidence>
<dbReference type="EMBL" id="LFYR01000888">
    <property type="protein sequence ID" value="KMZ67798.1"/>
    <property type="molecule type" value="Genomic_DNA"/>
</dbReference>
<gene>
    <name evidence="3" type="ORF">ZOSMA_259G00230</name>
</gene>
<keyword evidence="1" id="KW-0472">Membrane</keyword>
<sequence>MKLALLRFVFLKIKIALLSLSVSSATFITITLPSTWTAVRVYLSPPYVFFAVNCIIVVIWFLSKQTNYKLQQHSDTTGKSKKLPDDQTPIISQIQFQYSIPKSSKTQSQSSCLPSAAAVTILEGDIMRKSRGPSTGYFNPTPTSGREDEMIDGFDATWKSIMAKKKNDATWNVLPEVEELRSSLTITRNPMGFGNDTRREPLELKTDEEIEAFIKKTKDQIRLKKKLQSYQRRRQVDMVSYGVGGER</sequence>
<proteinExistence type="predicted"/>
<dbReference type="AlphaFoldDB" id="A0A0K9PFE9"/>
<name>A0A0K9PFE9_ZOSMR</name>
<keyword evidence="4" id="KW-1185">Reference proteome</keyword>
<dbReference type="Pfam" id="PF14364">
    <property type="entry name" value="DUF4408"/>
    <property type="match status" value="1"/>
</dbReference>
<comment type="caution">
    <text evidence="3">The sequence shown here is derived from an EMBL/GenBank/DDBJ whole genome shotgun (WGS) entry which is preliminary data.</text>
</comment>
<dbReference type="InterPro" id="IPR025520">
    <property type="entry name" value="DUF4408"/>
</dbReference>